<accession>A0A0G0FN89</accession>
<dbReference type="InterPro" id="IPR004821">
    <property type="entry name" value="Cyt_trans-like"/>
</dbReference>
<evidence type="ECO:0000313" key="4">
    <source>
        <dbReference type="EMBL" id="KKQ15185.1"/>
    </source>
</evidence>
<keyword evidence="1 4" id="KW-0808">Transferase</keyword>
<dbReference type="PANTHER" id="PTHR43793">
    <property type="entry name" value="FAD SYNTHASE"/>
    <property type="match status" value="1"/>
</dbReference>
<dbReference type="Proteomes" id="UP000034448">
    <property type="component" value="Unassembled WGS sequence"/>
</dbReference>
<dbReference type="EMBL" id="LBSJ01000021">
    <property type="protein sequence ID" value="KKQ15185.1"/>
    <property type="molecule type" value="Genomic_DNA"/>
</dbReference>
<dbReference type="NCBIfam" id="TIGR00125">
    <property type="entry name" value="cyt_tran_rel"/>
    <property type="match status" value="1"/>
</dbReference>
<protein>
    <submittedName>
        <fullName evidence="4">Glycerol-3-phosphate cytidyltransferase TagD</fullName>
    </submittedName>
</protein>
<evidence type="ECO:0000256" key="1">
    <source>
        <dbReference type="ARBA" id="ARBA00022679"/>
    </source>
</evidence>
<dbReference type="Pfam" id="PF01467">
    <property type="entry name" value="CTP_transf_like"/>
    <property type="match status" value="1"/>
</dbReference>
<name>A0A0G0FN89_9BACT</name>
<evidence type="ECO:0000259" key="3">
    <source>
        <dbReference type="Pfam" id="PF01467"/>
    </source>
</evidence>
<feature type="domain" description="Cytidyltransferase-like" evidence="3">
    <location>
        <begin position="7"/>
        <end position="134"/>
    </location>
</feature>
<dbReference type="SUPFAM" id="SSF52374">
    <property type="entry name" value="Nucleotidylyl transferase"/>
    <property type="match status" value="1"/>
</dbReference>
<dbReference type="Gene3D" id="3.40.50.620">
    <property type="entry name" value="HUPs"/>
    <property type="match status" value="1"/>
</dbReference>
<gene>
    <name evidence="4" type="ORF">US28_C0021G0016</name>
</gene>
<evidence type="ECO:0000256" key="2">
    <source>
        <dbReference type="ARBA" id="ARBA00022695"/>
    </source>
</evidence>
<dbReference type="PANTHER" id="PTHR43793:SF2">
    <property type="entry name" value="BIFUNCTIONAL PROTEIN HLDE"/>
    <property type="match status" value="1"/>
</dbReference>
<dbReference type="PATRIC" id="fig|1618417.4.peg.779"/>
<dbReference type="InterPro" id="IPR050385">
    <property type="entry name" value="Archaeal_FAD_synthase"/>
</dbReference>
<dbReference type="AlphaFoldDB" id="A0A0G0FN89"/>
<proteinExistence type="predicted"/>
<dbReference type="InterPro" id="IPR014729">
    <property type="entry name" value="Rossmann-like_a/b/a_fold"/>
</dbReference>
<reference evidence="4 5" key="1">
    <citation type="journal article" date="2015" name="Nature">
        <title>rRNA introns, odd ribosomes, and small enigmatic genomes across a large radiation of phyla.</title>
        <authorList>
            <person name="Brown C.T."/>
            <person name="Hug L.A."/>
            <person name="Thomas B.C."/>
            <person name="Sharon I."/>
            <person name="Castelle C.J."/>
            <person name="Singh A."/>
            <person name="Wilkins M.J."/>
            <person name="Williams K.H."/>
            <person name="Banfield J.F."/>
        </authorList>
    </citation>
    <scope>NUCLEOTIDE SEQUENCE [LARGE SCALE GENOMIC DNA]</scope>
</reference>
<sequence>MSKKIVLVGGAFDILHKGHLIFLEKAKQQGDELVLLLESDEKIKKLKGEGRPVNTQSKRAAALKKLAIIDKIISLHKNMANSDYDKLILKIKPSVIATTKGDKNISHKLRQAQLTGAKLIEVTDLINGHSTTEILKKSGI</sequence>
<keyword evidence="2" id="KW-0548">Nucleotidyltransferase</keyword>
<dbReference type="GO" id="GO:0016779">
    <property type="term" value="F:nucleotidyltransferase activity"/>
    <property type="evidence" value="ECO:0007669"/>
    <property type="project" value="UniProtKB-KW"/>
</dbReference>
<comment type="caution">
    <text evidence="4">The sequence shown here is derived from an EMBL/GenBank/DDBJ whole genome shotgun (WGS) entry which is preliminary data.</text>
</comment>
<organism evidence="4 5">
    <name type="scientific">Candidatus Daviesbacteria bacterium GW2011_GWA1_36_8</name>
    <dbReference type="NCBI Taxonomy" id="1618417"/>
    <lineage>
        <taxon>Bacteria</taxon>
        <taxon>Candidatus Daviesiibacteriota</taxon>
    </lineage>
</organism>
<evidence type="ECO:0000313" key="5">
    <source>
        <dbReference type="Proteomes" id="UP000034448"/>
    </source>
</evidence>